<dbReference type="RefSeq" id="XP_068355985.1">
    <property type="nucleotide sequence ID" value="XM_068493360.1"/>
</dbReference>
<dbReference type="VEuPathDB" id="TrichDB:TRFO_06879"/>
<keyword evidence="1" id="KW-1133">Transmembrane helix</keyword>
<evidence type="ECO:0000313" key="3">
    <source>
        <dbReference type="Proteomes" id="UP000179807"/>
    </source>
</evidence>
<protein>
    <recommendedName>
        <fullName evidence="4">Right handed beta helix domain-containing protein</fullName>
    </recommendedName>
</protein>
<reference evidence="2" key="1">
    <citation type="submission" date="2016-10" db="EMBL/GenBank/DDBJ databases">
        <authorList>
            <person name="Benchimol M."/>
            <person name="Almeida L.G."/>
            <person name="Vasconcelos A.T."/>
            <person name="Perreira-Neves A."/>
            <person name="Rosa I.A."/>
            <person name="Tasca T."/>
            <person name="Bogo M.R."/>
            <person name="de Souza W."/>
        </authorList>
    </citation>
    <scope>NUCLEOTIDE SEQUENCE [LARGE SCALE GENOMIC DNA]</scope>
    <source>
        <strain evidence="2">K</strain>
    </source>
</reference>
<comment type="caution">
    <text evidence="2">The sequence shown here is derived from an EMBL/GenBank/DDBJ whole genome shotgun (WGS) entry which is preliminary data.</text>
</comment>
<dbReference type="Proteomes" id="UP000179807">
    <property type="component" value="Unassembled WGS sequence"/>
</dbReference>
<evidence type="ECO:0008006" key="4">
    <source>
        <dbReference type="Google" id="ProtNLM"/>
    </source>
</evidence>
<feature type="transmembrane region" description="Helical" evidence="1">
    <location>
        <begin position="314"/>
        <end position="337"/>
    </location>
</feature>
<keyword evidence="1" id="KW-0472">Membrane</keyword>
<dbReference type="GeneID" id="94828064"/>
<evidence type="ECO:0000256" key="1">
    <source>
        <dbReference type="SAM" id="Phobius"/>
    </source>
</evidence>
<dbReference type="EMBL" id="MLAK01000849">
    <property type="protein sequence ID" value="OHT02849.1"/>
    <property type="molecule type" value="Genomic_DNA"/>
</dbReference>
<feature type="transmembrane region" description="Helical" evidence="1">
    <location>
        <begin position="24"/>
        <end position="43"/>
    </location>
</feature>
<evidence type="ECO:0000313" key="2">
    <source>
        <dbReference type="EMBL" id="OHT02849.1"/>
    </source>
</evidence>
<organism evidence="2 3">
    <name type="scientific">Tritrichomonas foetus</name>
    <dbReference type="NCBI Taxonomy" id="1144522"/>
    <lineage>
        <taxon>Eukaryota</taxon>
        <taxon>Metamonada</taxon>
        <taxon>Parabasalia</taxon>
        <taxon>Tritrichomonadida</taxon>
        <taxon>Tritrichomonadidae</taxon>
        <taxon>Tritrichomonas</taxon>
    </lineage>
</organism>
<proteinExistence type="predicted"/>
<gene>
    <name evidence="2" type="ORF">TRFO_06879</name>
</gene>
<keyword evidence="3" id="KW-1185">Reference proteome</keyword>
<keyword evidence="1" id="KW-0812">Transmembrane</keyword>
<dbReference type="SUPFAM" id="SSF51126">
    <property type="entry name" value="Pectin lyase-like"/>
    <property type="match status" value="1"/>
</dbReference>
<dbReference type="AlphaFoldDB" id="A0A1J4JUN1"/>
<accession>A0A1J4JUN1</accession>
<dbReference type="InterPro" id="IPR011050">
    <property type="entry name" value="Pectin_lyase_fold/virulence"/>
</dbReference>
<sequence length="374" mass="41211">MADFTAFIPHNVTLHAKYALKTNLIGGFSQILLPLSIMSIFTYRKFNFPINTRIIHFSPLQILDCKTSSFNIESHSSLIIDRTVFSSKSKTIESFDAPKVSLTYCTFSESKEIPFRSEGTKKVKIKWNNFHDIQNNRAISIKKVDHAHIETNNFTNLVGAIKSLNSYVKVRGCIFESNTGSNGGALEFIDSKENISFCTFSHCESNRGGAIFIDGGSFSAENSLFIQNYATSGDSISSNVAIVLTKCNFTGDSLHEIIADITTSTIIDSNFNFDDIRVHFGPPPTSTFSPSPSQSKLPLEEEPYSEGWSRNTKIIVGCCCGIGGAIIIVAIVFIVVVKVRAVNNPKIYVAEKTTEKHAPTGSTYVSKTYSLSKN</sequence>
<name>A0A1J4JUN1_9EUKA</name>